<evidence type="ECO:0000256" key="1">
    <source>
        <dbReference type="SAM" id="MobiDB-lite"/>
    </source>
</evidence>
<dbReference type="EMBL" id="ML976775">
    <property type="protein sequence ID" value="KAF1964870.1"/>
    <property type="molecule type" value="Genomic_DNA"/>
</dbReference>
<evidence type="ECO:0000313" key="2">
    <source>
        <dbReference type="EMBL" id="KAF1964870.1"/>
    </source>
</evidence>
<feature type="region of interest" description="Disordered" evidence="1">
    <location>
        <begin position="133"/>
        <end position="204"/>
    </location>
</feature>
<protein>
    <submittedName>
        <fullName evidence="2">Uncharacterized protein</fullName>
    </submittedName>
</protein>
<reference evidence="2" key="1">
    <citation type="journal article" date="2020" name="Stud. Mycol.">
        <title>101 Dothideomycetes genomes: a test case for predicting lifestyles and emergence of pathogens.</title>
        <authorList>
            <person name="Haridas S."/>
            <person name="Albert R."/>
            <person name="Binder M."/>
            <person name="Bloem J."/>
            <person name="Labutti K."/>
            <person name="Salamov A."/>
            <person name="Andreopoulos B."/>
            <person name="Baker S."/>
            <person name="Barry K."/>
            <person name="Bills G."/>
            <person name="Bluhm B."/>
            <person name="Cannon C."/>
            <person name="Castanera R."/>
            <person name="Culley D."/>
            <person name="Daum C."/>
            <person name="Ezra D."/>
            <person name="Gonzalez J."/>
            <person name="Henrissat B."/>
            <person name="Kuo A."/>
            <person name="Liang C."/>
            <person name="Lipzen A."/>
            <person name="Lutzoni F."/>
            <person name="Magnuson J."/>
            <person name="Mondo S."/>
            <person name="Nolan M."/>
            <person name="Ohm R."/>
            <person name="Pangilinan J."/>
            <person name="Park H.-J."/>
            <person name="Ramirez L."/>
            <person name="Alfaro M."/>
            <person name="Sun H."/>
            <person name="Tritt A."/>
            <person name="Yoshinaga Y."/>
            <person name="Zwiers L.-H."/>
            <person name="Turgeon B."/>
            <person name="Goodwin S."/>
            <person name="Spatafora J."/>
            <person name="Crous P."/>
            <person name="Grigoriev I."/>
        </authorList>
    </citation>
    <scope>NUCLEOTIDE SEQUENCE</scope>
    <source>
        <strain evidence="2">CBS 107.79</strain>
    </source>
</reference>
<gene>
    <name evidence="2" type="ORF">BU23DRAFT_491314</name>
</gene>
<feature type="compositionally biased region" description="Polar residues" evidence="1">
    <location>
        <begin position="150"/>
        <end position="165"/>
    </location>
</feature>
<dbReference type="AlphaFoldDB" id="A0A6A5UKK5"/>
<evidence type="ECO:0000313" key="3">
    <source>
        <dbReference type="Proteomes" id="UP000800036"/>
    </source>
</evidence>
<name>A0A6A5UKK5_9PLEO</name>
<feature type="region of interest" description="Disordered" evidence="1">
    <location>
        <begin position="1"/>
        <end position="121"/>
    </location>
</feature>
<dbReference type="OrthoDB" id="5429993at2759"/>
<feature type="compositionally biased region" description="Polar residues" evidence="1">
    <location>
        <begin position="109"/>
        <end position="119"/>
    </location>
</feature>
<sequence length="448" mass="49288">MPPPQARPRPRSLYQTRGKEQVTAVGTAGVADSPDTITRAPISAGLSRTQSLRQPGFPSQASPAATRRIHTRTQSTSTAIDARKETTEVDHPIRRTERPKSLVAAPTHTRPSGSVSTEAASGVARSIARLDSIQRSASTRSKATIPHGRATSSTLDGSGPNSQSSDGREGLKQEPKRSARPAFSTLQQHFTPRKAGKAPTSAFLHAPEPTNHVFPPEIISLQNELLQLHLLHESSALTNKQWESSAHKALQMKFDEVASLNELMQEKERYGQEQKNLLALRDWSGSNSLSGLVEYIQALSGPLHELPSLLDPGGRFFHLVEAYGMWFLRVDEVWSGRREPPAQRSVMHSLEGLGDSWRGEHAAMTRKLTAFARHLDGLPPTVKGSSIAHIVSRCQSLVDGLLSELQVMQVTEAVVVAREKRWVEGRLRNIAQDVEVQPEADEEAWRLY</sequence>
<feature type="compositionally biased region" description="Basic and acidic residues" evidence="1">
    <location>
        <begin position="166"/>
        <end position="177"/>
    </location>
</feature>
<proteinExistence type="predicted"/>
<feature type="compositionally biased region" description="Basic and acidic residues" evidence="1">
    <location>
        <begin position="81"/>
        <end position="100"/>
    </location>
</feature>
<accession>A0A6A5UKK5</accession>
<feature type="compositionally biased region" description="Polar residues" evidence="1">
    <location>
        <begin position="46"/>
        <end position="63"/>
    </location>
</feature>
<dbReference type="Proteomes" id="UP000800036">
    <property type="component" value="Unassembled WGS sequence"/>
</dbReference>
<organism evidence="2 3">
    <name type="scientific">Bimuria novae-zelandiae CBS 107.79</name>
    <dbReference type="NCBI Taxonomy" id="1447943"/>
    <lineage>
        <taxon>Eukaryota</taxon>
        <taxon>Fungi</taxon>
        <taxon>Dikarya</taxon>
        <taxon>Ascomycota</taxon>
        <taxon>Pezizomycotina</taxon>
        <taxon>Dothideomycetes</taxon>
        <taxon>Pleosporomycetidae</taxon>
        <taxon>Pleosporales</taxon>
        <taxon>Massarineae</taxon>
        <taxon>Didymosphaeriaceae</taxon>
        <taxon>Bimuria</taxon>
    </lineage>
</organism>
<feature type="compositionally biased region" description="Polar residues" evidence="1">
    <location>
        <begin position="133"/>
        <end position="142"/>
    </location>
</feature>
<keyword evidence="3" id="KW-1185">Reference proteome</keyword>